<proteinExistence type="inferred from homology"/>
<comment type="caution">
    <text evidence="6">The sequence shown here is derived from an EMBL/GenBank/DDBJ whole genome shotgun (WGS) entry which is preliminary data.</text>
</comment>
<evidence type="ECO:0000313" key="6">
    <source>
        <dbReference type="EMBL" id="PWJ77169.1"/>
    </source>
</evidence>
<dbReference type="InterPro" id="IPR000847">
    <property type="entry name" value="LysR_HTH_N"/>
</dbReference>
<dbReference type="PANTHER" id="PTHR30346">
    <property type="entry name" value="TRANSCRIPTIONAL DUAL REGULATOR HCAR-RELATED"/>
    <property type="match status" value="1"/>
</dbReference>
<dbReference type="RefSeq" id="WP_109625291.1">
    <property type="nucleotide sequence ID" value="NZ_JANKBI010000002.1"/>
</dbReference>
<evidence type="ECO:0000259" key="5">
    <source>
        <dbReference type="PROSITE" id="PS50931"/>
    </source>
</evidence>
<keyword evidence="7" id="KW-1185">Reference proteome</keyword>
<evidence type="ECO:0000256" key="3">
    <source>
        <dbReference type="ARBA" id="ARBA00023125"/>
    </source>
</evidence>
<dbReference type="InterPro" id="IPR036390">
    <property type="entry name" value="WH_DNA-bd_sf"/>
</dbReference>
<keyword evidence="3 6" id="KW-0238">DNA-binding</keyword>
<dbReference type="GO" id="GO:0003677">
    <property type="term" value="F:DNA binding"/>
    <property type="evidence" value="ECO:0007669"/>
    <property type="project" value="UniProtKB-KW"/>
</dbReference>
<comment type="similarity">
    <text evidence="1">Belongs to the LysR transcriptional regulatory family.</text>
</comment>
<evidence type="ECO:0000256" key="2">
    <source>
        <dbReference type="ARBA" id="ARBA00023015"/>
    </source>
</evidence>
<dbReference type="InterPro" id="IPR036388">
    <property type="entry name" value="WH-like_DNA-bd_sf"/>
</dbReference>
<gene>
    <name evidence="6" type="ORF">C7383_1039</name>
</gene>
<dbReference type="Gene3D" id="1.10.10.10">
    <property type="entry name" value="Winged helix-like DNA-binding domain superfamily/Winged helix DNA-binding domain"/>
    <property type="match status" value="1"/>
</dbReference>
<dbReference type="SUPFAM" id="SSF53850">
    <property type="entry name" value="Periplasmic binding protein-like II"/>
    <property type="match status" value="1"/>
</dbReference>
<dbReference type="FunFam" id="1.10.10.10:FF:000001">
    <property type="entry name" value="LysR family transcriptional regulator"/>
    <property type="match status" value="1"/>
</dbReference>
<evidence type="ECO:0000313" key="7">
    <source>
        <dbReference type="Proteomes" id="UP000245412"/>
    </source>
</evidence>
<evidence type="ECO:0000256" key="1">
    <source>
        <dbReference type="ARBA" id="ARBA00009437"/>
    </source>
</evidence>
<reference evidence="6 7" key="1">
    <citation type="submission" date="2018-05" db="EMBL/GenBank/DDBJ databases">
        <authorList>
            <person name="Goeker M."/>
            <person name="Huntemann M."/>
            <person name="Clum A."/>
            <person name="Pillay M."/>
            <person name="Palaniappan K."/>
            <person name="Varghese N."/>
            <person name="Mikhailova N."/>
            <person name="Stamatis D."/>
            <person name="Reddy T."/>
            <person name="Daum C."/>
            <person name="Shapiro N."/>
            <person name="Ivanova N."/>
            <person name="Kyrpides N."/>
            <person name="Woyke T."/>
        </authorList>
    </citation>
    <scope>NUCLEOTIDE SEQUENCE [LARGE SCALE GENOMIC DNA]</scope>
    <source>
        <strain evidence="6 7">DSM 26524</strain>
    </source>
</reference>
<dbReference type="EMBL" id="QGGY01000003">
    <property type="protein sequence ID" value="PWJ77169.1"/>
    <property type="molecule type" value="Genomic_DNA"/>
</dbReference>
<dbReference type="AlphaFoldDB" id="A0AB73T650"/>
<keyword evidence="2" id="KW-0805">Transcription regulation</keyword>
<organism evidence="6 7">
    <name type="scientific">Murimonas intestini</name>
    <dbReference type="NCBI Taxonomy" id="1337051"/>
    <lineage>
        <taxon>Bacteria</taxon>
        <taxon>Bacillati</taxon>
        <taxon>Bacillota</taxon>
        <taxon>Clostridia</taxon>
        <taxon>Lachnospirales</taxon>
        <taxon>Lachnospiraceae</taxon>
        <taxon>Murimonas</taxon>
    </lineage>
</organism>
<dbReference type="InterPro" id="IPR005119">
    <property type="entry name" value="LysR_subst-bd"/>
</dbReference>
<dbReference type="Pfam" id="PF03466">
    <property type="entry name" value="LysR_substrate"/>
    <property type="match status" value="1"/>
</dbReference>
<evidence type="ECO:0000256" key="4">
    <source>
        <dbReference type="ARBA" id="ARBA00023163"/>
    </source>
</evidence>
<dbReference type="PRINTS" id="PR00039">
    <property type="entry name" value="HTHLYSR"/>
</dbReference>
<dbReference type="GO" id="GO:0032993">
    <property type="term" value="C:protein-DNA complex"/>
    <property type="evidence" value="ECO:0007669"/>
    <property type="project" value="TreeGrafter"/>
</dbReference>
<accession>A0AB73T650</accession>
<sequence>MKYMDIGGITLQQIQICLSVADNKSFTKAAAEMHLSQPTLSKKIADLEIQLGIILFIRGKNSSVKVTPAGKELFKEWKKMLSGFQDVLLKATEIQACNNPRLVVTTTPSAQTQAFLLPVVHKFQERNPSIDVRIENESISEQLKGLLDNEIDVVLVNSYRQDLFDREDISWEMVLHCCWSVGMLKSNPLAGRTNICIEDLRMQGFVLPNDRFFGEMVNGLCNAHGFTPRISYYTKYFSGMSLSVRKSNEIFITDRYMQEYYNQDCVYYDLPETESGILMAGRAGETNEVVLEFKRLAREYFKRIDDTGRGDWKIAGIGTIGAC</sequence>
<dbReference type="Pfam" id="PF00126">
    <property type="entry name" value="HTH_1"/>
    <property type="match status" value="1"/>
</dbReference>
<dbReference type="Proteomes" id="UP000245412">
    <property type="component" value="Unassembled WGS sequence"/>
</dbReference>
<feature type="domain" description="HTH lysR-type" evidence="5">
    <location>
        <begin position="9"/>
        <end position="67"/>
    </location>
</feature>
<name>A0AB73T650_9FIRM</name>
<dbReference type="PROSITE" id="PS50931">
    <property type="entry name" value="HTH_LYSR"/>
    <property type="match status" value="1"/>
</dbReference>
<dbReference type="PANTHER" id="PTHR30346:SF0">
    <property type="entry name" value="HCA OPERON TRANSCRIPTIONAL ACTIVATOR HCAR"/>
    <property type="match status" value="1"/>
</dbReference>
<dbReference type="GO" id="GO:0003700">
    <property type="term" value="F:DNA-binding transcription factor activity"/>
    <property type="evidence" value="ECO:0007669"/>
    <property type="project" value="InterPro"/>
</dbReference>
<dbReference type="Gene3D" id="3.40.190.290">
    <property type="match status" value="1"/>
</dbReference>
<protein>
    <submittedName>
        <fullName evidence="6">DNA-binding transcriptional LysR family regulator</fullName>
    </submittedName>
</protein>
<keyword evidence="4" id="KW-0804">Transcription</keyword>
<dbReference type="SUPFAM" id="SSF46785">
    <property type="entry name" value="Winged helix' DNA-binding domain"/>
    <property type="match status" value="1"/>
</dbReference>